<feature type="non-terminal residue" evidence="7">
    <location>
        <position position="1"/>
    </location>
</feature>
<feature type="compositionally biased region" description="Basic and acidic residues" evidence="3">
    <location>
        <begin position="683"/>
        <end position="707"/>
    </location>
</feature>
<gene>
    <name evidence="7" type="primary">ALY3-3</name>
    <name evidence="7" type="ORF">SDJN03_10689</name>
</gene>
<evidence type="ECO:0000256" key="4">
    <source>
        <dbReference type="SAM" id="SignalP"/>
    </source>
</evidence>
<keyword evidence="8" id="KW-1185">Reference proteome</keyword>
<dbReference type="InterPro" id="IPR017884">
    <property type="entry name" value="SANT_dom"/>
</dbReference>
<evidence type="ECO:0000313" key="8">
    <source>
        <dbReference type="Proteomes" id="UP000685013"/>
    </source>
</evidence>
<evidence type="ECO:0000256" key="1">
    <source>
        <dbReference type="ARBA" id="ARBA00004123"/>
    </source>
</evidence>
<dbReference type="GO" id="GO:0005654">
    <property type="term" value="C:nucleoplasm"/>
    <property type="evidence" value="ECO:0007669"/>
    <property type="project" value="TreeGrafter"/>
</dbReference>
<dbReference type="GO" id="GO:0051726">
    <property type="term" value="P:regulation of cell cycle"/>
    <property type="evidence" value="ECO:0007669"/>
    <property type="project" value="TreeGrafter"/>
</dbReference>
<dbReference type="PANTHER" id="PTHR21689:SF2">
    <property type="entry name" value="PROTEIN LIN-9 HOMOLOG"/>
    <property type="match status" value="1"/>
</dbReference>
<comment type="caution">
    <text evidence="7">The sequence shown here is derived from an EMBL/GenBank/DDBJ whole genome shotgun (WGS) entry which is preliminary data.</text>
</comment>
<dbReference type="SMART" id="SM01135">
    <property type="entry name" value="DIRP"/>
    <property type="match status" value="1"/>
</dbReference>
<dbReference type="CDD" id="cd00167">
    <property type="entry name" value="SANT"/>
    <property type="match status" value="1"/>
</dbReference>
<dbReference type="InterPro" id="IPR001005">
    <property type="entry name" value="SANT/Myb"/>
</dbReference>
<dbReference type="Pfam" id="PF00249">
    <property type="entry name" value="Myb_DNA-binding"/>
    <property type="match status" value="1"/>
</dbReference>
<feature type="non-terminal residue" evidence="7">
    <location>
        <position position="1210"/>
    </location>
</feature>
<dbReference type="PANTHER" id="PTHR21689">
    <property type="entry name" value="LIN-9"/>
    <property type="match status" value="1"/>
</dbReference>
<dbReference type="GO" id="GO:0006351">
    <property type="term" value="P:DNA-templated transcription"/>
    <property type="evidence" value="ECO:0007669"/>
    <property type="project" value="InterPro"/>
</dbReference>
<evidence type="ECO:0000256" key="3">
    <source>
        <dbReference type="SAM" id="MobiDB-lite"/>
    </source>
</evidence>
<dbReference type="Pfam" id="PF02536">
    <property type="entry name" value="mTERF"/>
    <property type="match status" value="1"/>
</dbReference>
<dbReference type="Proteomes" id="UP000685013">
    <property type="component" value="Chromosome 6"/>
</dbReference>
<feature type="chain" id="PRO_5043574342" evidence="4">
    <location>
        <begin position="27"/>
        <end position="1210"/>
    </location>
</feature>
<feature type="compositionally biased region" description="Basic and acidic residues" evidence="3">
    <location>
        <begin position="730"/>
        <end position="747"/>
    </location>
</feature>
<dbReference type="SMART" id="SM00733">
    <property type="entry name" value="Mterf"/>
    <property type="match status" value="2"/>
</dbReference>
<sequence>MGFNSLRLKFVLAVFALRAMSKSTWKKKVEVYRKWGWPEEEILFAFRRHPCCMMASEDEINDVVDFFVNQIGCESSYIARIPSLISHSLKNRIVPRGSVYQVLLSNGLIKKHVNLPLLFVSTEKRFLDKFIETHKNRIPGLLKLYTEKLEFRGYAQISLLFCIIFFLSIVDSLNFRCHFVYRSLNHSSARFILYGLFYAHDLDALVDDGDQPFENRSLKAHGPVKKVQNKGKQKKRKFADLLGPQWSRDEVEQFYEAYRKYGKDWKKVAAAVRNRSTEMVEALFTMNRAYLSLPEGTASVVGLIAMMTDHYSVLRDSESEQESNEDSGATRKPQKRLRGKSRNNNSKGLDAHFGDASQSQSLPTNYGCLSLLKKRRSGIKPHAVGKRTPRVPVSYSYDKDSRERIFSPSRHTSKLKVDDPNDDDVAHEIALVLTEASQRDGSPQLSQTPNPKIEGHVLSPIRNDRMRSESDMMSTKFRCSEMDEGGCELSLGSTGADNADYDQGKNTREIQRKGKRYYGKKAEVEESMYNHLDDIKEACSGTEEGQKSGSLRGKLETEDFDVKSVRTSFKGPRKRSKKALFGDECSAFDALQTLADLSLMMPDTTADTEPSAKVKEENLDVMDKSKMKGNHSVVGAGTSASKTSKTGKASGNNVGPIPEAEGIQGSNNGNRKRKQKSSPFKISSKDEDSNDSRVNDTPKTKATDDGKSSFGKVKRSPHNAGLAKSSKISKPLDHHSSSSTDHKREDGDYALSTTQVPSINPISLPTKMRSRRKMDLLKSQRDSKIADNILIDQLNVTAHSLDDRPHDLKEQHSNCLSWHKLRRWCVFEWLYSAIDFPWFAKCEFVEYLNHVGLGHIPRLTRVEWGVIRSSLGRPRRFSAQFLKEEKQKLNQYRESVRKHYAELRAGTREGLPTDLARPLSVGQRVIAIHPKTREIHDGSVLTVDYSRCRVQFDRPELGVEFVMDIECMPLNPVENMPANLSRHGVTLDKIFGNLNEVKINGLLKEAKIEDYIKSTSNDKLESTDGSVFISPSTHHINKLIKQAKVDLGCSNLQTKFGLLNETVGIQQEASSQLSVLAQIQAKEADVHALSELSRALDKKEVVVSELKRLNDEVLENQINGDNLLKDSENFKKQYAAVLLQLNEVNEQVSSALYSLRQRNTYQGTSPLMFLKPVHDLGDPCSHAQEPGSHVAEIVGSSRAKAQTMIDEAMQ</sequence>
<feature type="region of interest" description="Disordered" evidence="3">
    <location>
        <begin position="437"/>
        <end position="456"/>
    </location>
</feature>
<feature type="compositionally biased region" description="Polar residues" evidence="3">
    <location>
        <begin position="437"/>
        <end position="450"/>
    </location>
</feature>
<feature type="region of interest" description="Disordered" evidence="3">
    <location>
        <begin position="315"/>
        <end position="360"/>
    </location>
</feature>
<dbReference type="SMART" id="SM00717">
    <property type="entry name" value="SANT"/>
    <property type="match status" value="1"/>
</dbReference>
<feature type="compositionally biased region" description="Basic residues" evidence="3">
    <location>
        <begin position="332"/>
        <end position="341"/>
    </location>
</feature>
<dbReference type="GO" id="GO:0017053">
    <property type="term" value="C:transcription repressor complex"/>
    <property type="evidence" value="ECO:0007669"/>
    <property type="project" value="InterPro"/>
</dbReference>
<dbReference type="PROSITE" id="PS51293">
    <property type="entry name" value="SANT"/>
    <property type="match status" value="1"/>
</dbReference>
<dbReference type="EMBL" id="JAGKQH010000006">
    <property type="protein sequence ID" value="KAG6597509.1"/>
    <property type="molecule type" value="Genomic_DNA"/>
</dbReference>
<organism evidence="7 8">
    <name type="scientific">Cucurbita argyrosperma subsp. sororia</name>
    <dbReference type="NCBI Taxonomy" id="37648"/>
    <lineage>
        <taxon>Eukaryota</taxon>
        <taxon>Viridiplantae</taxon>
        <taxon>Streptophyta</taxon>
        <taxon>Embryophyta</taxon>
        <taxon>Tracheophyta</taxon>
        <taxon>Spermatophyta</taxon>
        <taxon>Magnoliopsida</taxon>
        <taxon>eudicotyledons</taxon>
        <taxon>Gunneridae</taxon>
        <taxon>Pentapetalae</taxon>
        <taxon>rosids</taxon>
        <taxon>fabids</taxon>
        <taxon>Cucurbitales</taxon>
        <taxon>Cucurbitaceae</taxon>
        <taxon>Cucurbiteae</taxon>
        <taxon>Cucurbita</taxon>
    </lineage>
</organism>
<dbReference type="InterPro" id="IPR017930">
    <property type="entry name" value="Myb_dom"/>
</dbReference>
<evidence type="ECO:0000259" key="5">
    <source>
        <dbReference type="PROSITE" id="PS51293"/>
    </source>
</evidence>
<evidence type="ECO:0000259" key="6">
    <source>
        <dbReference type="PROSITE" id="PS51294"/>
    </source>
</evidence>
<feature type="compositionally biased region" description="Basic and acidic residues" evidence="3">
    <location>
        <begin position="610"/>
        <end position="626"/>
    </location>
</feature>
<dbReference type="InterPro" id="IPR033471">
    <property type="entry name" value="DIRP"/>
</dbReference>
<protein>
    <submittedName>
        <fullName evidence="7">Protein ALWAYS EARLY 3</fullName>
    </submittedName>
</protein>
<dbReference type="PROSITE" id="PS51294">
    <property type="entry name" value="HTH_MYB"/>
    <property type="match status" value="1"/>
</dbReference>
<accession>A0AAV6NHJ3</accession>
<dbReference type="Pfam" id="PF06584">
    <property type="entry name" value="DIRP"/>
    <property type="match status" value="1"/>
</dbReference>
<dbReference type="InterPro" id="IPR003690">
    <property type="entry name" value="MTERF"/>
</dbReference>
<evidence type="ECO:0000313" key="7">
    <source>
        <dbReference type="EMBL" id="KAG6597509.1"/>
    </source>
</evidence>
<feature type="signal peptide" evidence="4">
    <location>
        <begin position="1"/>
        <end position="26"/>
    </location>
</feature>
<dbReference type="AlphaFoldDB" id="A0AAV6NHJ3"/>
<dbReference type="InterPro" id="IPR010561">
    <property type="entry name" value="LIN-9/ALY1"/>
</dbReference>
<dbReference type="GO" id="GO:0003677">
    <property type="term" value="F:DNA binding"/>
    <property type="evidence" value="ECO:0007669"/>
    <property type="project" value="TreeGrafter"/>
</dbReference>
<feature type="domain" description="SANT" evidence="5">
    <location>
        <begin position="241"/>
        <end position="278"/>
    </location>
</feature>
<proteinExistence type="predicted"/>
<feature type="domain" description="HTH myb-type" evidence="6">
    <location>
        <begin position="240"/>
        <end position="280"/>
    </location>
</feature>
<reference evidence="7 8" key="1">
    <citation type="journal article" date="2021" name="Hortic Res">
        <title>The domestication of Cucurbita argyrosperma as revealed by the genome of its wild relative.</title>
        <authorList>
            <person name="Barrera-Redondo J."/>
            <person name="Sanchez-de la Vega G."/>
            <person name="Aguirre-Liguori J.A."/>
            <person name="Castellanos-Morales G."/>
            <person name="Gutierrez-Guerrero Y.T."/>
            <person name="Aguirre-Dugua X."/>
            <person name="Aguirre-Planter E."/>
            <person name="Tenaillon M.I."/>
            <person name="Lira-Saade R."/>
            <person name="Eguiarte L.E."/>
        </authorList>
    </citation>
    <scope>NUCLEOTIDE SEQUENCE [LARGE SCALE GENOMIC DNA]</scope>
    <source>
        <strain evidence="7">JBR-2021</strain>
    </source>
</reference>
<feature type="compositionally biased region" description="Low complexity" evidence="3">
    <location>
        <begin position="635"/>
        <end position="651"/>
    </location>
</feature>
<name>A0AAV6NHJ3_9ROSI</name>
<keyword evidence="2" id="KW-0539">Nucleus</keyword>
<dbReference type="GO" id="GO:0006357">
    <property type="term" value="P:regulation of transcription by RNA polymerase II"/>
    <property type="evidence" value="ECO:0007669"/>
    <property type="project" value="TreeGrafter"/>
</dbReference>
<keyword evidence="4" id="KW-0732">Signal</keyword>
<comment type="subcellular location">
    <subcellularLocation>
        <location evidence="1">Nucleus</location>
    </subcellularLocation>
</comment>
<evidence type="ECO:0000256" key="2">
    <source>
        <dbReference type="ARBA" id="ARBA00023242"/>
    </source>
</evidence>
<feature type="region of interest" description="Disordered" evidence="3">
    <location>
        <begin position="603"/>
        <end position="753"/>
    </location>
</feature>